<dbReference type="AlphaFoldDB" id="A0A0M0J962"/>
<feature type="region of interest" description="Disordered" evidence="1">
    <location>
        <begin position="129"/>
        <end position="196"/>
    </location>
</feature>
<comment type="caution">
    <text evidence="2">The sequence shown here is derived from an EMBL/GenBank/DDBJ whole genome shotgun (WGS) entry which is preliminary data.</text>
</comment>
<organism evidence="2 3">
    <name type="scientific">Chrysochromulina tobinii</name>
    <dbReference type="NCBI Taxonomy" id="1460289"/>
    <lineage>
        <taxon>Eukaryota</taxon>
        <taxon>Haptista</taxon>
        <taxon>Haptophyta</taxon>
        <taxon>Prymnesiophyceae</taxon>
        <taxon>Prymnesiales</taxon>
        <taxon>Chrysochromulinaceae</taxon>
        <taxon>Chrysochromulina</taxon>
    </lineage>
</organism>
<proteinExistence type="predicted"/>
<feature type="region of interest" description="Disordered" evidence="1">
    <location>
        <begin position="248"/>
        <end position="314"/>
    </location>
</feature>
<evidence type="ECO:0000313" key="2">
    <source>
        <dbReference type="EMBL" id="KOO23000.1"/>
    </source>
</evidence>
<reference evidence="3" key="1">
    <citation type="journal article" date="2015" name="PLoS Genet.">
        <title>Genome Sequence and Transcriptome Analyses of Chrysochromulina tobin: Metabolic Tools for Enhanced Algal Fitness in the Prominent Order Prymnesiales (Haptophyceae).</title>
        <authorList>
            <person name="Hovde B.T."/>
            <person name="Deodato C.R."/>
            <person name="Hunsperger H.M."/>
            <person name="Ryken S.A."/>
            <person name="Yost W."/>
            <person name="Jha R.K."/>
            <person name="Patterson J."/>
            <person name="Monnat R.J. Jr."/>
            <person name="Barlow S.B."/>
            <person name="Starkenburg S.R."/>
            <person name="Cattolico R.A."/>
        </authorList>
    </citation>
    <scope>NUCLEOTIDE SEQUENCE</scope>
    <source>
        <strain evidence="3">CCMP291</strain>
    </source>
</reference>
<keyword evidence="3" id="KW-1185">Reference proteome</keyword>
<feature type="compositionally biased region" description="Low complexity" evidence="1">
    <location>
        <begin position="272"/>
        <end position="288"/>
    </location>
</feature>
<name>A0A0M0J962_9EUKA</name>
<protein>
    <submittedName>
        <fullName evidence="2">Uncharacterized protein</fullName>
    </submittedName>
</protein>
<gene>
    <name evidence="2" type="ORF">Ctob_000970</name>
</gene>
<dbReference type="EMBL" id="JWZX01003229">
    <property type="protein sequence ID" value="KOO23000.1"/>
    <property type="molecule type" value="Genomic_DNA"/>
</dbReference>
<accession>A0A0M0J962</accession>
<sequence>MAGSSSESEPSWAERLGSLARVGSSLLSATGKAASNIISIKTKEDLAARPDQQALALDRHHRNLREDAKVLEAAMVRKRSELEECSIRCEEIRDALARREAFLADPGPRHALKARREAAAALYATLAAEQDAAEAARQRTSAPRHEWFDEDDDALDAQPQQREEDDATTSAAEGGGSSSGGTALPPSKPPLKVSELVSQRSELVSGAATATGVTSKQLASSLGPLAPTSSATVNAATVNAATVNAASGRAPRSFSIPASQPMADAAQTGGEPPTADTAPAIAPNTAPAIAPPPPVAVPESLPPSKNAPRREQQQ</sequence>
<dbReference type="Proteomes" id="UP000037460">
    <property type="component" value="Unassembled WGS sequence"/>
</dbReference>
<evidence type="ECO:0000313" key="3">
    <source>
        <dbReference type="Proteomes" id="UP000037460"/>
    </source>
</evidence>
<evidence type="ECO:0000256" key="1">
    <source>
        <dbReference type="SAM" id="MobiDB-lite"/>
    </source>
</evidence>